<feature type="region of interest" description="Disordered" evidence="1">
    <location>
        <begin position="172"/>
        <end position="204"/>
    </location>
</feature>
<evidence type="ECO:0000256" key="1">
    <source>
        <dbReference type="SAM" id="MobiDB-lite"/>
    </source>
</evidence>
<gene>
    <name evidence="2" type="ORF">SPBR_04382</name>
</gene>
<evidence type="ECO:0000313" key="3">
    <source>
        <dbReference type="Proteomes" id="UP000031575"/>
    </source>
</evidence>
<dbReference type="HOGENOM" id="CLU_116411_0_0_1"/>
<protein>
    <submittedName>
        <fullName evidence="2">Uncharacterized protein</fullName>
    </submittedName>
</protein>
<feature type="region of interest" description="Disordered" evidence="1">
    <location>
        <begin position="118"/>
        <end position="160"/>
    </location>
</feature>
<accession>A0A0C2F3M9</accession>
<dbReference type="OrthoDB" id="5237024at2759"/>
<dbReference type="AlphaFoldDB" id="A0A0C2F3M9"/>
<organism evidence="2 3">
    <name type="scientific">Sporothrix brasiliensis 5110</name>
    <dbReference type="NCBI Taxonomy" id="1398154"/>
    <lineage>
        <taxon>Eukaryota</taxon>
        <taxon>Fungi</taxon>
        <taxon>Dikarya</taxon>
        <taxon>Ascomycota</taxon>
        <taxon>Pezizomycotina</taxon>
        <taxon>Sordariomycetes</taxon>
        <taxon>Sordariomycetidae</taxon>
        <taxon>Ophiostomatales</taxon>
        <taxon>Ophiostomataceae</taxon>
        <taxon>Sporothrix</taxon>
    </lineage>
</organism>
<keyword evidence="3" id="KW-1185">Reference proteome</keyword>
<dbReference type="VEuPathDB" id="FungiDB:SPBR_04382"/>
<proteinExistence type="predicted"/>
<feature type="region of interest" description="Disordered" evidence="1">
    <location>
        <begin position="68"/>
        <end position="99"/>
    </location>
</feature>
<reference evidence="2 3" key="1">
    <citation type="journal article" date="2014" name="BMC Genomics">
        <title>Comparative genomics of the major fungal agents of human and animal Sporotrichosis: Sporothrix schenckii and Sporothrix brasiliensis.</title>
        <authorList>
            <person name="Teixeira M.M."/>
            <person name="de Almeida L.G."/>
            <person name="Kubitschek-Barreira P."/>
            <person name="Alves F.L."/>
            <person name="Kioshima E.S."/>
            <person name="Abadio A.K."/>
            <person name="Fernandes L."/>
            <person name="Derengowski L.S."/>
            <person name="Ferreira K.S."/>
            <person name="Souza R.C."/>
            <person name="Ruiz J.C."/>
            <person name="de Andrade N.C."/>
            <person name="Paes H.C."/>
            <person name="Nicola A.M."/>
            <person name="Albuquerque P."/>
            <person name="Gerber A.L."/>
            <person name="Martins V.P."/>
            <person name="Peconick L.D."/>
            <person name="Neto A.V."/>
            <person name="Chaucanez C.B."/>
            <person name="Silva P.A."/>
            <person name="Cunha O.L."/>
            <person name="de Oliveira F.F."/>
            <person name="dos Santos T.C."/>
            <person name="Barros A.L."/>
            <person name="Soares M.A."/>
            <person name="de Oliveira L.M."/>
            <person name="Marini M.M."/>
            <person name="Villalobos-Duno H."/>
            <person name="Cunha M.M."/>
            <person name="de Hoog S."/>
            <person name="da Silveira J.F."/>
            <person name="Henrissat B."/>
            <person name="Nino-Vega G.A."/>
            <person name="Cisalpino P.S."/>
            <person name="Mora-Montes H.M."/>
            <person name="Almeida S.R."/>
            <person name="Stajich J.E."/>
            <person name="Lopes-Bezerra L.M."/>
            <person name="Vasconcelos A.T."/>
            <person name="Felipe M.S."/>
        </authorList>
    </citation>
    <scope>NUCLEOTIDE SEQUENCE [LARGE SCALE GENOMIC DNA]</scope>
    <source>
        <strain evidence="2 3">5110</strain>
    </source>
</reference>
<dbReference type="EMBL" id="AWTV01000005">
    <property type="protein sequence ID" value="KIH93519.1"/>
    <property type="molecule type" value="Genomic_DNA"/>
</dbReference>
<dbReference type="GeneID" id="63677586"/>
<dbReference type="Proteomes" id="UP000031575">
    <property type="component" value="Unassembled WGS sequence"/>
</dbReference>
<dbReference type="RefSeq" id="XP_040621529.1">
    <property type="nucleotide sequence ID" value="XM_040762665.1"/>
</dbReference>
<comment type="caution">
    <text evidence="2">The sequence shown here is derived from an EMBL/GenBank/DDBJ whole genome shotgun (WGS) entry which is preliminary data.</text>
</comment>
<evidence type="ECO:0000313" key="2">
    <source>
        <dbReference type="EMBL" id="KIH93519.1"/>
    </source>
</evidence>
<feature type="region of interest" description="Disordered" evidence="1">
    <location>
        <begin position="1"/>
        <end position="47"/>
    </location>
</feature>
<feature type="compositionally biased region" description="Gly residues" evidence="1">
    <location>
        <begin position="140"/>
        <end position="160"/>
    </location>
</feature>
<feature type="compositionally biased region" description="Polar residues" evidence="1">
    <location>
        <begin position="17"/>
        <end position="47"/>
    </location>
</feature>
<name>A0A0C2F3M9_9PEZI</name>
<sequence length="204" mass="20812">MIVTTLAGLFNHKSHPDSATTDAQPVETSRFNTQDPSVRTTGNPMHVDMNNNAAVASGATGYSNRDNNMTPNDASFTDTHHNNGPTHGHGGDHNNNHHSKAGMGLGAAVGGVAGAAVGNHMHDHHHNHNEHGLHHNRGGTIPGGPGMDAGMTGAGVGGAGVGAVDPTTMIAEEHNNFPGTNPHPDHSALSGRGEGSGLAFPGRE</sequence>